<dbReference type="EMBL" id="CAJVPT010070811">
    <property type="protein sequence ID" value="CAG8779852.1"/>
    <property type="molecule type" value="Genomic_DNA"/>
</dbReference>
<proteinExistence type="predicted"/>
<comment type="caution">
    <text evidence="1">The sequence shown here is derived from an EMBL/GenBank/DDBJ whole genome shotgun (WGS) entry which is preliminary data.</text>
</comment>
<sequence length="74" mass="8217">MFVARVNPDHDSPGETAYWLAWLPSSGIRQEFGNSSNRVSQKPPSYLLIALNTGNGEHHYVMCLLGVDRFVAVV</sequence>
<name>A0ACA9R6S6_9GLOM</name>
<gene>
    <name evidence="1" type="ORF">ACOLOM_LOCUS14274</name>
</gene>
<evidence type="ECO:0000313" key="1">
    <source>
        <dbReference type="EMBL" id="CAG8779852.1"/>
    </source>
</evidence>
<reference evidence="1" key="1">
    <citation type="submission" date="2021-06" db="EMBL/GenBank/DDBJ databases">
        <authorList>
            <person name="Kallberg Y."/>
            <person name="Tangrot J."/>
            <person name="Rosling A."/>
        </authorList>
    </citation>
    <scope>NUCLEOTIDE SEQUENCE</scope>
    <source>
        <strain evidence="1">CL356</strain>
    </source>
</reference>
<evidence type="ECO:0000313" key="2">
    <source>
        <dbReference type="Proteomes" id="UP000789525"/>
    </source>
</evidence>
<accession>A0ACA9R6S6</accession>
<organism evidence="1 2">
    <name type="scientific">Acaulospora colombiana</name>
    <dbReference type="NCBI Taxonomy" id="27376"/>
    <lineage>
        <taxon>Eukaryota</taxon>
        <taxon>Fungi</taxon>
        <taxon>Fungi incertae sedis</taxon>
        <taxon>Mucoromycota</taxon>
        <taxon>Glomeromycotina</taxon>
        <taxon>Glomeromycetes</taxon>
        <taxon>Diversisporales</taxon>
        <taxon>Acaulosporaceae</taxon>
        <taxon>Acaulospora</taxon>
    </lineage>
</organism>
<feature type="non-terminal residue" evidence="1">
    <location>
        <position position="74"/>
    </location>
</feature>
<protein>
    <submittedName>
        <fullName evidence="1">17574_t:CDS:1</fullName>
    </submittedName>
</protein>
<keyword evidence="2" id="KW-1185">Reference proteome</keyword>
<dbReference type="Proteomes" id="UP000789525">
    <property type="component" value="Unassembled WGS sequence"/>
</dbReference>